<dbReference type="Gene3D" id="3.40.50.300">
    <property type="entry name" value="P-loop containing nucleotide triphosphate hydrolases"/>
    <property type="match status" value="1"/>
</dbReference>
<proteinExistence type="inferred from homology"/>
<dbReference type="EMBL" id="JBHSLD010000026">
    <property type="protein sequence ID" value="MFC5382403.1"/>
    <property type="molecule type" value="Genomic_DNA"/>
</dbReference>
<dbReference type="HAMAP" id="MF_00983">
    <property type="entry name" value="PriA"/>
    <property type="match status" value="1"/>
</dbReference>
<reference evidence="12" key="1">
    <citation type="journal article" date="2019" name="Int. J. Syst. Evol. Microbiol.">
        <title>The Global Catalogue of Microorganisms (GCM) 10K type strain sequencing project: providing services to taxonomists for standard genome sequencing and annotation.</title>
        <authorList>
            <consortium name="The Broad Institute Genomics Platform"/>
            <consortium name="The Broad Institute Genome Sequencing Center for Infectious Disease"/>
            <person name="Wu L."/>
            <person name="Ma J."/>
        </authorList>
    </citation>
    <scope>NUCLEOTIDE SEQUENCE [LARGE SCALE GENOMIC DNA]</scope>
    <source>
        <strain evidence="12">CCUG 43114</strain>
    </source>
</reference>
<keyword evidence="5 8" id="KW-0862">Zinc</keyword>
<comment type="caution">
    <text evidence="8">As this protein does not have any detectable helicase domains, it probably does not have helicase activity.</text>
</comment>
<feature type="domain" description="Primosomal protein N' 3' DNA-binding" evidence="10">
    <location>
        <begin position="55"/>
        <end position="151"/>
    </location>
</feature>
<evidence type="ECO:0000256" key="8">
    <source>
        <dbReference type="HAMAP-Rule" id="MF_00983"/>
    </source>
</evidence>
<feature type="binding site" evidence="8">
    <location>
        <position position="470"/>
    </location>
    <ligand>
        <name>Zn(2+)</name>
        <dbReference type="ChEBI" id="CHEBI:29105"/>
        <label>1</label>
    </ligand>
</feature>
<dbReference type="Gene3D" id="3.40.1440.60">
    <property type="entry name" value="PriA, 3(prime) DNA-binding domain"/>
    <property type="match status" value="1"/>
</dbReference>
<dbReference type="InterPro" id="IPR027417">
    <property type="entry name" value="P-loop_NTPase"/>
</dbReference>
<evidence type="ECO:0000256" key="1">
    <source>
        <dbReference type="ARBA" id="ARBA00022515"/>
    </source>
</evidence>
<feature type="binding site" evidence="8">
    <location>
        <position position="437"/>
    </location>
    <ligand>
        <name>Zn(2+)</name>
        <dbReference type="ChEBI" id="CHEBI:29105"/>
        <label>2</label>
    </ligand>
</feature>
<keyword evidence="12" id="KW-1185">Reference proteome</keyword>
<protein>
    <recommendedName>
        <fullName evidence="8">Probable replication restart protein PriA</fullName>
    </recommendedName>
    <alternativeName>
        <fullName evidence="8">Putative ATP-dependent DNA helicase PriA</fullName>
    </alternativeName>
</protein>
<evidence type="ECO:0000256" key="6">
    <source>
        <dbReference type="ARBA" id="ARBA00022840"/>
    </source>
</evidence>
<dbReference type="InterPro" id="IPR041222">
    <property type="entry name" value="PriA_3primeBD"/>
</dbReference>
<feature type="binding site" evidence="8">
    <location>
        <position position="431"/>
    </location>
    <ligand>
        <name>Zn(2+)</name>
        <dbReference type="ChEBI" id="CHEBI:29105"/>
        <label>1</label>
    </ligand>
</feature>
<organism evidence="11 12">
    <name type="scientific">Aquipuribacter nitratireducens</name>
    <dbReference type="NCBI Taxonomy" id="650104"/>
    <lineage>
        <taxon>Bacteria</taxon>
        <taxon>Bacillati</taxon>
        <taxon>Actinomycetota</taxon>
        <taxon>Actinomycetes</taxon>
        <taxon>Micrococcales</taxon>
        <taxon>Intrasporangiaceae</taxon>
        <taxon>Aquipuribacter</taxon>
    </lineage>
</organism>
<evidence type="ECO:0000256" key="4">
    <source>
        <dbReference type="ARBA" id="ARBA00022741"/>
    </source>
</evidence>
<keyword evidence="3 8" id="KW-0479">Metal-binding</keyword>
<evidence type="ECO:0000256" key="7">
    <source>
        <dbReference type="ARBA" id="ARBA00023125"/>
    </source>
</evidence>
<feature type="binding site" evidence="8">
    <location>
        <position position="458"/>
    </location>
    <ligand>
        <name>Zn(2+)</name>
        <dbReference type="ChEBI" id="CHEBI:29105"/>
        <label>2</label>
    </ligand>
</feature>
<keyword evidence="2 8" id="KW-0235">DNA replication</keyword>
<dbReference type="Pfam" id="PF17764">
    <property type="entry name" value="PriA_3primeBD"/>
    <property type="match status" value="1"/>
</dbReference>
<dbReference type="SUPFAM" id="SSF52540">
    <property type="entry name" value="P-loop containing nucleoside triphosphate hydrolases"/>
    <property type="match status" value="1"/>
</dbReference>
<dbReference type="PANTHER" id="PTHR30580">
    <property type="entry name" value="PRIMOSOMAL PROTEIN N"/>
    <property type="match status" value="1"/>
</dbReference>
<feature type="binding site" evidence="8">
    <location>
        <position position="440"/>
    </location>
    <ligand>
        <name>Zn(2+)</name>
        <dbReference type="ChEBI" id="CHEBI:29105"/>
        <label>2</label>
    </ligand>
</feature>
<keyword evidence="7 8" id="KW-0238">DNA-binding</keyword>
<sequence length="703" mass="71675">MAGAPGGADDTATQDALFGPAPRRRGRRGRPGSDGGTEPADPVDAEPAEGPVAHVAVDVPHHHLDHPFTYAVPAGLADTLTTGSRVVVAFAGRSHDGWVLATGTGPLDGLRPVRRVVGDLAPLTPEVAGLARAVADDLAGTLPDVLRSAVPPRHATAERAVLDAPADAPGDAAPVAAPVVAPVAVEEATPWAALVGGEAFLHRLRAGEGPRAAVRPTLTTDPARLVADAVAAARAGGRGSVVVAPDVAAVEAVLAGAGLAEDPRCVALHHDLGPAARWRAFVTARTGRADVVVGTRSAVFAPVEPLGLVVVLDEGDDGHVEPHAPGWDSARAGLLRAERAGAALALVSVGRSTRVQQWVAQGRVRSLAPARAARRSGAPRVVVPDPADPLEAAARLPRTVLRAVRDALASGPVLVQVPRGGWASALRCARCRHAARCRRCAGPLAVPDAATAPTCGWCTLAHPDWTCPHCHGTRLRAGAVGVGRSADELGRGFPGVPVHVSRSGERRHGAPAHPSLVVATPGAEPRAQDGYAAAVVLDGDLALARQGLDVEEETLRRWCAVGGLVRPAPDGGLLVVVADPAHRVVQALVQDAPELLADRLLAERREAGLPPARTLARILGQESDLAAAAASLRGEDTLAVLTGGPAVPPVRVLGPAPVGGAWQVLVTGAHADVVAAVRALLSARSATKAPGRLVVRVDPPDLA</sequence>
<name>A0ABW0GR17_9MICO</name>
<dbReference type="RefSeq" id="WP_340271650.1">
    <property type="nucleotide sequence ID" value="NZ_JBBEOG010000013.1"/>
</dbReference>
<feature type="binding site" evidence="8">
    <location>
        <position position="455"/>
    </location>
    <ligand>
        <name>Zn(2+)</name>
        <dbReference type="ChEBI" id="CHEBI:29105"/>
        <label>2</label>
    </ligand>
</feature>
<dbReference type="PANTHER" id="PTHR30580:SF0">
    <property type="entry name" value="PRIMOSOMAL PROTEIN N"/>
    <property type="match status" value="1"/>
</dbReference>
<feature type="compositionally biased region" description="Low complexity" evidence="9">
    <location>
        <begin position="7"/>
        <end position="21"/>
    </location>
</feature>
<keyword evidence="6 8" id="KW-0067">ATP-binding</keyword>
<evidence type="ECO:0000256" key="5">
    <source>
        <dbReference type="ARBA" id="ARBA00022833"/>
    </source>
</evidence>
<comment type="caution">
    <text evidence="11">The sequence shown here is derived from an EMBL/GenBank/DDBJ whole genome shotgun (WGS) entry which is preliminary data.</text>
</comment>
<accession>A0ABW0GR17</accession>
<keyword evidence="1 8" id="KW-0639">Primosome</keyword>
<comment type="subunit">
    <text evidence="8">Component of the replication restart primosome.</text>
</comment>
<dbReference type="InterPro" id="IPR005259">
    <property type="entry name" value="PriA"/>
</dbReference>
<dbReference type="Proteomes" id="UP001596122">
    <property type="component" value="Unassembled WGS sequence"/>
</dbReference>
<evidence type="ECO:0000313" key="11">
    <source>
        <dbReference type="EMBL" id="MFC5382403.1"/>
    </source>
</evidence>
<comment type="similarity">
    <text evidence="8">Belongs to the helicase family. PriA subfamily.</text>
</comment>
<evidence type="ECO:0000259" key="10">
    <source>
        <dbReference type="Pfam" id="PF17764"/>
    </source>
</evidence>
<comment type="function">
    <text evidence="8">Initiates the restart of stalled replication forks, which reloads the replicative helicase on sites other than the origin of replication. Recognizes and binds to abandoned replication forks and remodels them to uncover a helicase loading site. Promotes assembly of the primosome at these replication forks.</text>
</comment>
<feature type="binding site" evidence="8">
    <location>
        <position position="428"/>
    </location>
    <ligand>
        <name>Zn(2+)</name>
        <dbReference type="ChEBI" id="CHEBI:29105"/>
        <label>1</label>
    </ligand>
</feature>
<dbReference type="InterPro" id="IPR042115">
    <property type="entry name" value="PriA_3primeBD_sf"/>
</dbReference>
<feature type="binding site" evidence="8">
    <location>
        <position position="467"/>
    </location>
    <ligand>
        <name>Zn(2+)</name>
        <dbReference type="ChEBI" id="CHEBI:29105"/>
        <label>1</label>
    </ligand>
</feature>
<gene>
    <name evidence="8" type="primary">priA</name>
    <name evidence="11" type="ORF">ACFPJ6_16680</name>
</gene>
<comment type="cofactor">
    <cofactor evidence="8">
        <name>Zn(2+)</name>
        <dbReference type="ChEBI" id="CHEBI:29105"/>
    </cofactor>
    <text evidence="8">Binds 2 zinc ions per subunit.</text>
</comment>
<evidence type="ECO:0000313" key="12">
    <source>
        <dbReference type="Proteomes" id="UP001596122"/>
    </source>
</evidence>
<keyword evidence="4 8" id="KW-0547">Nucleotide-binding</keyword>
<evidence type="ECO:0000256" key="2">
    <source>
        <dbReference type="ARBA" id="ARBA00022705"/>
    </source>
</evidence>
<evidence type="ECO:0000256" key="9">
    <source>
        <dbReference type="SAM" id="MobiDB-lite"/>
    </source>
</evidence>
<feature type="region of interest" description="Disordered" evidence="9">
    <location>
        <begin position="1"/>
        <end position="47"/>
    </location>
</feature>
<evidence type="ECO:0000256" key="3">
    <source>
        <dbReference type="ARBA" id="ARBA00022723"/>
    </source>
</evidence>